<dbReference type="GO" id="GO:0020037">
    <property type="term" value="F:heme binding"/>
    <property type="evidence" value="ECO:0007669"/>
    <property type="project" value="InterPro"/>
</dbReference>
<dbReference type="SUPFAM" id="SSF48264">
    <property type="entry name" value="Cytochrome P450"/>
    <property type="match status" value="1"/>
</dbReference>
<keyword evidence="3 8" id="KW-0349">Heme</keyword>
<feature type="transmembrane region" description="Helical" evidence="9">
    <location>
        <begin position="12"/>
        <end position="29"/>
    </location>
</feature>
<proteinExistence type="predicted"/>
<dbReference type="Pfam" id="PF00067">
    <property type="entry name" value="p450"/>
    <property type="match status" value="1"/>
</dbReference>
<evidence type="ECO:0000256" key="4">
    <source>
        <dbReference type="ARBA" id="ARBA00022723"/>
    </source>
</evidence>
<dbReference type="PANTHER" id="PTHR24305:SF107">
    <property type="entry name" value="P450, PUTATIVE (EUROFUNG)-RELATED"/>
    <property type="match status" value="1"/>
</dbReference>
<dbReference type="GO" id="GO:0016705">
    <property type="term" value="F:oxidoreductase activity, acting on paired donors, with incorporation or reduction of molecular oxygen"/>
    <property type="evidence" value="ECO:0007669"/>
    <property type="project" value="InterPro"/>
</dbReference>
<keyword evidence="6 8" id="KW-0408">Iron</keyword>
<dbReference type="InterPro" id="IPR036396">
    <property type="entry name" value="Cyt_P450_sf"/>
</dbReference>
<evidence type="ECO:0000313" key="10">
    <source>
        <dbReference type="EMBL" id="KAF9744181.1"/>
    </source>
</evidence>
<dbReference type="Gene3D" id="1.10.630.10">
    <property type="entry name" value="Cytochrome P450"/>
    <property type="match status" value="1"/>
</dbReference>
<dbReference type="EMBL" id="JADCTT010000015">
    <property type="protein sequence ID" value="KAF9744181.1"/>
    <property type="molecule type" value="Genomic_DNA"/>
</dbReference>
<protein>
    <recommendedName>
        <fullName evidence="12">Cytochrome P450</fullName>
    </recommendedName>
</protein>
<evidence type="ECO:0000256" key="2">
    <source>
        <dbReference type="ARBA" id="ARBA00005179"/>
    </source>
</evidence>
<reference evidence="10" key="1">
    <citation type="submission" date="2020-10" db="EMBL/GenBank/DDBJ databases">
        <title>High-Quality Genome Resource of Clonostachys rosea strain S41 by Oxford Nanopore Long-Read Sequencing.</title>
        <authorList>
            <person name="Wang H."/>
        </authorList>
    </citation>
    <scope>NUCLEOTIDE SEQUENCE</scope>
    <source>
        <strain evidence="10">S41</strain>
    </source>
</reference>
<keyword evidence="5" id="KW-0560">Oxidoreductase</keyword>
<dbReference type="GO" id="GO:0004497">
    <property type="term" value="F:monooxygenase activity"/>
    <property type="evidence" value="ECO:0007669"/>
    <property type="project" value="UniProtKB-KW"/>
</dbReference>
<feature type="binding site" description="axial binding residue" evidence="8">
    <location>
        <position position="440"/>
    </location>
    <ligand>
        <name>heme</name>
        <dbReference type="ChEBI" id="CHEBI:30413"/>
    </ligand>
    <ligandPart>
        <name>Fe</name>
        <dbReference type="ChEBI" id="CHEBI:18248"/>
    </ligandPart>
</feature>
<sequence>MLLDANGSLQLAAGVFVGVAVYFVVQLVSRRNFHHKLPGPPHSLFWGHLKLMGLYTQKLPPAGYIHTAITQMKQDFNLPDIFYLDLWPLGPCFLLLTSPDAAAIPTTASNFPMPDVVTKSFDGNVGTTFIEATNGPLWKYLMQQLAPGLNPAAVKTFSHSIIDYARALHGRLEHYADMAQIINIQSVLGEYPFQVVATVFFGERLSEQAYKDTTRMVDLMLIKNSAGALINPVTKWRWKKDLDTLQEHQGECAATKTPTLLDRMLLPRVQSQQPLDNTHLKLILENAKGFIVAGYGTAIDTSTYIWMLLSAFPEVLTKLREEHDRIFHPDFDRTLVMLHENPKRIRNLHYTTAIIHETLRLFPIGMTARQAPPDLTMLEHKGAKYPLLKDHLLGMMTQSIHYDPEVFEDPTRFRPERFLCEDRPVLRNAYRPFERGVRACIGQTLAMDELKISLVMLARWFEFELVDHEPAKEPLFTHTDLDTKLGKHEFQVHAFTAMAAGSVKMRIRRAGMRDALKDPQAKVPGRPLTTHYSSVQQKIHFMDTHGIQKSVVSLANPWLDFLDVSESLSIVKKINEEFSDLCGQ</sequence>
<evidence type="ECO:0000256" key="7">
    <source>
        <dbReference type="ARBA" id="ARBA00023033"/>
    </source>
</evidence>
<evidence type="ECO:0000256" key="8">
    <source>
        <dbReference type="PIRSR" id="PIRSR602401-1"/>
    </source>
</evidence>
<keyword evidence="4 8" id="KW-0479">Metal-binding</keyword>
<comment type="caution">
    <text evidence="10">The sequence shown here is derived from an EMBL/GenBank/DDBJ whole genome shotgun (WGS) entry which is preliminary data.</text>
</comment>
<dbReference type="InterPro" id="IPR002401">
    <property type="entry name" value="Cyt_P450_E_grp-I"/>
</dbReference>
<keyword evidence="9" id="KW-0812">Transmembrane</keyword>
<keyword evidence="7" id="KW-0503">Monooxygenase</keyword>
<evidence type="ECO:0000256" key="6">
    <source>
        <dbReference type="ARBA" id="ARBA00023004"/>
    </source>
</evidence>
<dbReference type="PRINTS" id="PR00463">
    <property type="entry name" value="EP450I"/>
</dbReference>
<comment type="cofactor">
    <cofactor evidence="1 8">
        <name>heme</name>
        <dbReference type="ChEBI" id="CHEBI:30413"/>
    </cofactor>
</comment>
<evidence type="ECO:0008006" key="12">
    <source>
        <dbReference type="Google" id="ProtNLM"/>
    </source>
</evidence>
<dbReference type="PANTHER" id="PTHR24305">
    <property type="entry name" value="CYTOCHROME P450"/>
    <property type="match status" value="1"/>
</dbReference>
<keyword evidence="9" id="KW-1133">Transmembrane helix</keyword>
<evidence type="ECO:0000313" key="11">
    <source>
        <dbReference type="Proteomes" id="UP000616885"/>
    </source>
</evidence>
<evidence type="ECO:0000256" key="3">
    <source>
        <dbReference type="ARBA" id="ARBA00022617"/>
    </source>
</evidence>
<name>A0A8H7K1T6_BIOOC</name>
<evidence type="ECO:0000256" key="9">
    <source>
        <dbReference type="SAM" id="Phobius"/>
    </source>
</evidence>
<comment type="pathway">
    <text evidence="2">Secondary metabolite biosynthesis.</text>
</comment>
<evidence type="ECO:0000256" key="1">
    <source>
        <dbReference type="ARBA" id="ARBA00001971"/>
    </source>
</evidence>
<keyword evidence="9" id="KW-0472">Membrane</keyword>
<dbReference type="Proteomes" id="UP000616885">
    <property type="component" value="Unassembled WGS sequence"/>
</dbReference>
<accession>A0A8H7K1T6</accession>
<evidence type="ECO:0000256" key="5">
    <source>
        <dbReference type="ARBA" id="ARBA00023002"/>
    </source>
</evidence>
<gene>
    <name evidence="10" type="ORF">IM811_005761</name>
</gene>
<dbReference type="GO" id="GO:0005506">
    <property type="term" value="F:iron ion binding"/>
    <property type="evidence" value="ECO:0007669"/>
    <property type="project" value="InterPro"/>
</dbReference>
<dbReference type="InterPro" id="IPR050121">
    <property type="entry name" value="Cytochrome_P450_monoxygenase"/>
</dbReference>
<dbReference type="PRINTS" id="PR00385">
    <property type="entry name" value="P450"/>
</dbReference>
<dbReference type="InterPro" id="IPR001128">
    <property type="entry name" value="Cyt_P450"/>
</dbReference>
<dbReference type="AlphaFoldDB" id="A0A8H7K1T6"/>
<dbReference type="Gene3D" id="3.20.20.140">
    <property type="entry name" value="Metal-dependent hydrolases"/>
    <property type="match status" value="1"/>
</dbReference>
<organism evidence="10 11">
    <name type="scientific">Bionectria ochroleuca</name>
    <name type="common">Gliocladium roseum</name>
    <dbReference type="NCBI Taxonomy" id="29856"/>
    <lineage>
        <taxon>Eukaryota</taxon>
        <taxon>Fungi</taxon>
        <taxon>Dikarya</taxon>
        <taxon>Ascomycota</taxon>
        <taxon>Pezizomycotina</taxon>
        <taxon>Sordariomycetes</taxon>
        <taxon>Hypocreomycetidae</taxon>
        <taxon>Hypocreales</taxon>
        <taxon>Bionectriaceae</taxon>
        <taxon>Clonostachys</taxon>
    </lineage>
</organism>